<evidence type="ECO:0000313" key="5">
    <source>
        <dbReference type="WBParaSite" id="maker-uti_cns_0002005-snap-gene-0.4-mRNA-1"/>
    </source>
</evidence>
<keyword evidence="2" id="KW-0812">Transmembrane</keyword>
<feature type="transmembrane region" description="Helical" evidence="2">
    <location>
        <begin position="511"/>
        <end position="541"/>
    </location>
</feature>
<feature type="transmembrane region" description="Helical" evidence="2">
    <location>
        <begin position="1803"/>
        <end position="1822"/>
    </location>
</feature>
<name>A0A1I8GH56_9PLAT</name>
<feature type="transmembrane region" description="Helical" evidence="2">
    <location>
        <begin position="1764"/>
        <end position="1797"/>
    </location>
</feature>
<dbReference type="PANTHER" id="PTHR36688">
    <property type="entry name" value="ENDO/EXONUCLEASE/PHOSPHATASE DOMAIN-CONTAINING PROTEIN"/>
    <property type="match status" value="1"/>
</dbReference>
<dbReference type="InterPro" id="IPR000477">
    <property type="entry name" value="RT_dom"/>
</dbReference>
<dbReference type="PANTHER" id="PTHR36688:SF1">
    <property type="entry name" value="ENDONUCLEASE_EXONUCLEASE_PHOSPHATASE DOMAIN-CONTAINING PROTEIN"/>
    <property type="match status" value="1"/>
</dbReference>
<keyword evidence="2" id="KW-0472">Membrane</keyword>
<protein>
    <submittedName>
        <fullName evidence="5">Reverse transcriptase domain-containing protein</fullName>
    </submittedName>
</protein>
<proteinExistence type="predicted"/>
<accession>A0A1I8GH56</accession>
<feature type="compositionally biased region" description="Low complexity" evidence="1">
    <location>
        <begin position="2014"/>
        <end position="2031"/>
    </location>
</feature>
<keyword evidence="4" id="KW-1185">Reference proteome</keyword>
<reference evidence="5" key="1">
    <citation type="submission" date="2016-11" db="UniProtKB">
        <authorList>
            <consortium name="WormBaseParasite"/>
        </authorList>
    </citation>
    <scope>IDENTIFICATION</scope>
</reference>
<organism evidence="4 5">
    <name type="scientific">Macrostomum lignano</name>
    <dbReference type="NCBI Taxonomy" id="282301"/>
    <lineage>
        <taxon>Eukaryota</taxon>
        <taxon>Metazoa</taxon>
        <taxon>Spiralia</taxon>
        <taxon>Lophotrochozoa</taxon>
        <taxon>Platyhelminthes</taxon>
        <taxon>Rhabditophora</taxon>
        <taxon>Macrostomorpha</taxon>
        <taxon>Macrostomida</taxon>
        <taxon>Macrostomidae</taxon>
        <taxon>Macrostomum</taxon>
    </lineage>
</organism>
<keyword evidence="2" id="KW-1133">Transmembrane helix</keyword>
<feature type="region of interest" description="Disordered" evidence="1">
    <location>
        <begin position="88"/>
        <end position="195"/>
    </location>
</feature>
<evidence type="ECO:0000256" key="2">
    <source>
        <dbReference type="SAM" id="Phobius"/>
    </source>
</evidence>
<feature type="compositionally biased region" description="Low complexity" evidence="1">
    <location>
        <begin position="130"/>
        <end position="157"/>
    </location>
</feature>
<feature type="domain" description="Reverse transcriptase" evidence="3">
    <location>
        <begin position="1071"/>
        <end position="1180"/>
    </location>
</feature>
<feature type="compositionally biased region" description="Pro residues" evidence="1">
    <location>
        <begin position="93"/>
        <end position="105"/>
    </location>
</feature>
<dbReference type="WBParaSite" id="maker-uti_cns_0002005-snap-gene-0.4-mRNA-1">
    <property type="protein sequence ID" value="maker-uti_cns_0002005-snap-gene-0.4-mRNA-1"/>
    <property type="gene ID" value="maker-uti_cns_0002005-snap-gene-0.4"/>
</dbReference>
<feature type="compositionally biased region" description="Basic residues" evidence="1">
    <location>
        <begin position="321"/>
        <end position="333"/>
    </location>
</feature>
<dbReference type="Proteomes" id="UP000095280">
    <property type="component" value="Unplaced"/>
</dbReference>
<feature type="region of interest" description="Disordered" evidence="1">
    <location>
        <begin position="320"/>
        <end position="344"/>
    </location>
</feature>
<feature type="region of interest" description="Disordered" evidence="1">
    <location>
        <begin position="1935"/>
        <end position="2031"/>
    </location>
</feature>
<dbReference type="Pfam" id="PF00078">
    <property type="entry name" value="RVT_1"/>
    <property type="match status" value="1"/>
</dbReference>
<feature type="compositionally biased region" description="Polar residues" evidence="1">
    <location>
        <begin position="168"/>
        <end position="181"/>
    </location>
</feature>
<dbReference type="InterPro" id="IPR052560">
    <property type="entry name" value="RdDP_mobile_element"/>
</dbReference>
<sequence length="2163" mass="235899">KFQEDMSTKVNDFLAEAHIMKHLRHPNLLQILEPDDSAVRQQQYQQQSQVQVVHANGGGVLGAASSVDCEFFPPVQQPQQQLQLRHPSGILATPPPASSPLPPPSGRSKPRLGTASSSSSSSAPQPPRRAPIGPSGSRGGAASPEGSSESNTSSRESLCGHRPAGSAPNATHSSNGGSNCANRPVGGSNGRGRALAASVGTPTAAAAVSTAASVDPNLLVLPTPYTVQSVQFDSPWYPKCFLVRALQQAGHFNLYSHDSAAYCSTSPVHLNRPQPPINWPGGKVGSCGSVETAPDDSGGCCCGCNGDLTVVADCCCPASSARKRGGARGRRRGEKNGTASGLSTVESEMEQHNESIANDSLLLLLLASEPCSGSSSKQNSCSCTEQRVSLALAELSSPLQAGCRTEAKSARTPARAPAARETLWRMLSLDFVNGTAQRETRPLKPAHFLLLLIILTLIVLLLIILTLIVLLLIILTLIVLLLIILTLIILPLIILPLLIISFLPIISLRLIISLTLIVLLLIILTLIVLLLIILTLIVLLLIILTLIVLLLIILTLIVLLLIILVMIIFLQVLVEAIASFAAGRHGAAAARFRIGADLFDVGVAAEPVHLAQRCESLLLEVNLKFQHEAIKYDNKGTNLISWGLKIHSQLEQHVLSDSVELFHGGLIKLGGSAIRNQKGQSAQNCVGGDSLREPPVHAAQVGHANSQQLSVVDILHQPSVSGAVGSMTDDSHPPTALLGDGHAQLIRPGVHLRHWRVLSRVQLLHQLVQAVRHLAVWNHEEAARARRHQHVVLLLQQVVRAHFGANSGLPRPPHALDGQPVAGRHAVLGKRRRLRQVGQPRAVHGDAEIRVNGIFHQHYARDLAQQIQQIVAAHAREAGQVALKSVGMSVLKTRSCALLRQLRTTPVEALHLEAGICTADTMRKQLSHRVREGALLACRAPLPLYRGGSSWRHRAELLLTNMPGDFFPASRCRPFHRARGGAPPLLSARLQPSTRFTLPLPTRILRLTPRCEPGGTRRIPLDKRRLTWSCPERSGHSMDLVEYRKRMGRQEEGWCTRCGLEAETLEHVMDVLAPLLWLVYINALPDTIHAASPDTSVSLYADDSAILATKKSLHECKNSLQPALDVIVGWCKRWKVVLSPEKCSYSTFTLTPAENRGKTRLDLNIDGAPLRFEATPTFLGVKFDYHLGFGEHAKDIRRRMVARRRPIQMLADRQTGADQRTLCAAYIATCRSIADYGSAIWLTSAAPSNRALVERQQNACARLITGCVMPSRTDKLLAVANLPLLHHVAAERAVNLRERMARLPADIPVHQSATATQRPRLKNRTYETARNTPTDGGRRQERIPDALSDANHPFHACWRRIAQELDCNATLKAHPRAPAATGPASWTIDNSLEVRFDTSATKETSRQMSAELRAAYAEPTVSRLTDHVIWTDGSEDYNIQRAPIAAKRLLRGYLLSETPNEENSLLLCSSLRSRPTRELYFSRNRCFFWRAVQILKKPAAPYVTFGGSPAVCLTFFLSMWMLFPMRPKSKVHVLRWFNLKKQVFVSVANGPTAQQDSSALVCQHRQGLISDLCSGLLRAVFTEDDLLTKSLTGLRVREVAGRGTILFNTDCKGKCTPFPGADYPFPGTAFEDISRRQVFYQMQQENWQAGINVGDAQQPLFHLSRQTQLPLWRRCAALCRLDHGVAGDPQAPLRVQDEPTGQRQVDGHLLGRAAVEQVQRKRLLVEDLEGLGQVGWTQRHRQALGGHAHQLDNRLDGLRLLRRAFGIALPLQLQLALTLALLLSLALALLVALALALQLTLKLLFELLALYLAFLLAYDYFFCCMGQKIHYWTQILNQKAHQPCQLGQPLRRSLRQQAGANVAHVALGAESAQHPSDVIAQHLAGRIGQQGRVEVALDGNPCRGGHPTAVLRPHRVVNAQHVEAATRELLQNAVAGGSKQNQRHAWSNPGANLRRQPAQSGQRELAEQSHPTASPGSPAMRASSVHGAPARPSRTARPINLRLARLSASSTQCSRPRAAPNSSANAALSAGPNSQLAGQLRISAQLGVTVVRQQLPVFGQVRPGLAQQPQGDAQASCGFAENGAQQDVVKQRRQIPDIGDKVGRDGLDAIEAGQTLLLLFLVPLLLRQWLSPPQLRSSRLARAGAGIRQGQLEGSRSLNQFLL</sequence>
<feature type="transmembrane region" description="Helical" evidence="2">
    <location>
        <begin position="548"/>
        <end position="574"/>
    </location>
</feature>
<evidence type="ECO:0000256" key="1">
    <source>
        <dbReference type="SAM" id="MobiDB-lite"/>
    </source>
</evidence>
<evidence type="ECO:0000313" key="4">
    <source>
        <dbReference type="Proteomes" id="UP000095280"/>
    </source>
</evidence>
<feature type="transmembrane region" description="Helical" evidence="2">
    <location>
        <begin position="448"/>
        <end position="473"/>
    </location>
</feature>
<evidence type="ECO:0000259" key="3">
    <source>
        <dbReference type="Pfam" id="PF00078"/>
    </source>
</evidence>
<feature type="transmembrane region" description="Helical" evidence="2">
    <location>
        <begin position="480"/>
        <end position="505"/>
    </location>
</feature>